<evidence type="ECO:0000259" key="1">
    <source>
        <dbReference type="Pfam" id="PF17919"/>
    </source>
</evidence>
<dbReference type="AlphaFoldDB" id="A0AA38F266"/>
<dbReference type="InterPro" id="IPR041577">
    <property type="entry name" value="RT_RNaseH_2"/>
</dbReference>
<sequence length="54" mass="6245">YASEHTMSAILMQKNSEDFESPIAFMSSHLNPHELNMYQLEKHAFAMVKAVKNF</sequence>
<proteinExistence type="predicted"/>
<dbReference type="EMBL" id="JAHRHJ020003813">
    <property type="protein sequence ID" value="KAH9287485.1"/>
    <property type="molecule type" value="Genomic_DNA"/>
</dbReference>
<dbReference type="SUPFAM" id="SSF56672">
    <property type="entry name" value="DNA/RNA polymerases"/>
    <property type="match status" value="1"/>
</dbReference>
<accession>A0AA38F266</accession>
<feature type="non-terminal residue" evidence="2">
    <location>
        <position position="1"/>
    </location>
</feature>
<evidence type="ECO:0000313" key="2">
    <source>
        <dbReference type="EMBL" id="KAH9287485.1"/>
    </source>
</evidence>
<feature type="domain" description="Reverse transcriptase/retrotransposon-derived protein RNase H-like" evidence="1">
    <location>
        <begin position="2"/>
        <end position="54"/>
    </location>
</feature>
<dbReference type="Proteomes" id="UP000824469">
    <property type="component" value="Unassembled WGS sequence"/>
</dbReference>
<evidence type="ECO:0000313" key="3">
    <source>
        <dbReference type="Proteomes" id="UP000824469"/>
    </source>
</evidence>
<organism evidence="2 3">
    <name type="scientific">Taxus chinensis</name>
    <name type="common">Chinese yew</name>
    <name type="synonym">Taxus wallichiana var. chinensis</name>
    <dbReference type="NCBI Taxonomy" id="29808"/>
    <lineage>
        <taxon>Eukaryota</taxon>
        <taxon>Viridiplantae</taxon>
        <taxon>Streptophyta</taxon>
        <taxon>Embryophyta</taxon>
        <taxon>Tracheophyta</taxon>
        <taxon>Spermatophyta</taxon>
        <taxon>Pinopsida</taxon>
        <taxon>Pinidae</taxon>
        <taxon>Conifers II</taxon>
        <taxon>Cupressales</taxon>
        <taxon>Taxaceae</taxon>
        <taxon>Taxus</taxon>
    </lineage>
</organism>
<comment type="caution">
    <text evidence="2">The sequence shown here is derived from an EMBL/GenBank/DDBJ whole genome shotgun (WGS) entry which is preliminary data.</text>
</comment>
<dbReference type="Pfam" id="PF17919">
    <property type="entry name" value="RT_RNaseH_2"/>
    <property type="match status" value="1"/>
</dbReference>
<protein>
    <recommendedName>
        <fullName evidence="1">Reverse transcriptase/retrotransposon-derived protein RNase H-like domain-containing protein</fullName>
    </recommendedName>
</protein>
<keyword evidence="3" id="KW-1185">Reference proteome</keyword>
<reference evidence="2 3" key="1">
    <citation type="journal article" date="2021" name="Nat. Plants">
        <title>The Taxus genome provides insights into paclitaxel biosynthesis.</title>
        <authorList>
            <person name="Xiong X."/>
            <person name="Gou J."/>
            <person name="Liao Q."/>
            <person name="Li Y."/>
            <person name="Zhou Q."/>
            <person name="Bi G."/>
            <person name="Li C."/>
            <person name="Du R."/>
            <person name="Wang X."/>
            <person name="Sun T."/>
            <person name="Guo L."/>
            <person name="Liang H."/>
            <person name="Lu P."/>
            <person name="Wu Y."/>
            <person name="Zhang Z."/>
            <person name="Ro D.K."/>
            <person name="Shang Y."/>
            <person name="Huang S."/>
            <person name="Yan J."/>
        </authorList>
    </citation>
    <scope>NUCLEOTIDE SEQUENCE [LARGE SCALE GENOMIC DNA]</scope>
    <source>
        <strain evidence="2">Ta-2019</strain>
    </source>
</reference>
<feature type="non-terminal residue" evidence="2">
    <location>
        <position position="54"/>
    </location>
</feature>
<dbReference type="InterPro" id="IPR043502">
    <property type="entry name" value="DNA/RNA_pol_sf"/>
</dbReference>
<gene>
    <name evidence="2" type="ORF">KI387_031602</name>
</gene>
<name>A0AA38F266_TAXCH</name>